<dbReference type="VEuPathDB" id="VectorBase:LLOJ005407"/>
<dbReference type="EMBL" id="AJWK01017071">
    <property type="status" value="NOT_ANNOTATED_CDS"/>
    <property type="molecule type" value="Genomic_DNA"/>
</dbReference>
<dbReference type="InterPro" id="IPR032008">
    <property type="entry name" value="APD1-4_N"/>
</dbReference>
<feature type="region of interest" description="Disordered" evidence="2">
    <location>
        <begin position="218"/>
        <end position="245"/>
    </location>
</feature>
<evidence type="ECO:0000256" key="1">
    <source>
        <dbReference type="SAM" id="Coils"/>
    </source>
</evidence>
<dbReference type="EMBL" id="GITU01001790">
    <property type="protein sequence ID" value="MBC1170493.1"/>
    <property type="molecule type" value="Transcribed_RNA"/>
</dbReference>
<reference evidence="7" key="3">
    <citation type="submission" date="2020-05" db="UniProtKB">
        <authorList>
            <consortium name="EnsemblMetazoa"/>
        </authorList>
    </citation>
    <scope>IDENTIFICATION</scope>
    <source>
        <strain evidence="7">Jacobina</strain>
    </source>
</reference>
<dbReference type="AlphaFoldDB" id="A0A1B0CLC0"/>
<dbReference type="PANTHER" id="PTHR39077">
    <property type="entry name" value="DUF4793 DOMAIN-CONTAINING PROTEIN"/>
    <property type="match status" value="1"/>
</dbReference>
<accession>A0A1B0CLC0</accession>
<evidence type="ECO:0000256" key="3">
    <source>
        <dbReference type="SAM" id="Phobius"/>
    </source>
</evidence>
<feature type="region of interest" description="Disordered" evidence="2">
    <location>
        <begin position="260"/>
        <end position="290"/>
    </location>
</feature>
<feature type="transmembrane region" description="Helical" evidence="3">
    <location>
        <begin position="592"/>
        <end position="610"/>
    </location>
</feature>
<sequence>MERNDSREEESLRPLQDGFTLKFPTNWRKTKSWSGPRKVIRLLILGILVPGILISVPIYLRYRVYDAQLYPLGISDMRLIDSKVSTTWCQRQIVKANISFNAFLMPNLPTISKERLPVHMTRHLLLDDDMKEYWGFYLLKGSTVTVSSCSRWPGASLILIRGHRHLHECAYIGDDSSEEEDELREIELEKEKKEKEAEDGQSNRVDLLKRSKPEIAFLDPVAQENANKQVQKGNRKASPETVEDSDITAKEMKELLSQLVSKSEKAKASRATEHIRSPENRKNNDELERISANREIMDRAQMANEREKEIYQSHLSGVNEEKVQTSSEVFDELLHKLRNMGMRGRKILRELQTELIEKVGDQVSTSDIKLAFSGPRGSKVTANKSNGTHDEEFEKLLRRRREIIFRAAFGDDLSQDDEEKNSAMEEGFVPDGHADHHFILNETTLNDKSNSEFWSSFSSSEEALLNCAGLILSLPLTPHRDCDRRKSEDKLNRASYANTITYTVPRTGYYFFVYSSENEVQTNYIRVGFELHKVVYNVTQPMAVCNQTTEQCSLPLDFLSNEKVVLELPLKDKSAPTNEEYVFVSECEPRTAIYLLCVLSVPFFILLFAFQ</sequence>
<organism evidence="7 8">
    <name type="scientific">Lutzomyia longipalpis</name>
    <name type="common">Sand fly</name>
    <dbReference type="NCBI Taxonomy" id="7200"/>
    <lineage>
        <taxon>Eukaryota</taxon>
        <taxon>Metazoa</taxon>
        <taxon>Ecdysozoa</taxon>
        <taxon>Arthropoda</taxon>
        <taxon>Hexapoda</taxon>
        <taxon>Insecta</taxon>
        <taxon>Pterygota</taxon>
        <taxon>Neoptera</taxon>
        <taxon>Endopterygota</taxon>
        <taxon>Diptera</taxon>
        <taxon>Nematocera</taxon>
        <taxon>Psychodoidea</taxon>
        <taxon>Psychodidae</taxon>
        <taxon>Lutzomyia</taxon>
        <taxon>Lutzomyia</taxon>
    </lineage>
</organism>
<keyword evidence="3" id="KW-0472">Membrane</keyword>
<evidence type="ECO:0000313" key="7">
    <source>
        <dbReference type="EnsemblMetazoa" id="LLOJ005407-PA"/>
    </source>
</evidence>
<keyword evidence="3" id="KW-0812">Transmembrane</keyword>
<reference evidence="6" key="2">
    <citation type="journal article" date="2020" name="BMC">
        <title>Leishmania infection induces a limited differential gene expression in the sand fly midgut.</title>
        <authorList>
            <person name="Coutinho-Abreu I.V."/>
            <person name="Serafim T.D."/>
            <person name="Meneses C."/>
            <person name="Kamhawi S."/>
            <person name="Oliveira F."/>
            <person name="Valenzuela J.G."/>
        </authorList>
    </citation>
    <scope>NUCLEOTIDE SEQUENCE</scope>
    <source>
        <strain evidence="6">Jacobina</strain>
        <tissue evidence="6">Midgut</tissue>
    </source>
</reference>
<dbReference type="VEuPathDB" id="VectorBase:LLONM1_005076"/>
<dbReference type="Pfam" id="PF16040">
    <property type="entry name" value="APD1-4_N"/>
    <property type="match status" value="1"/>
</dbReference>
<evidence type="ECO:0000313" key="6">
    <source>
        <dbReference type="EMBL" id="MBC1170493.1"/>
    </source>
</evidence>
<dbReference type="PANTHER" id="PTHR39077:SF1">
    <property type="entry name" value="E3 UBIQUITIN-PROTEIN LIGASE APD1-4 MIDDLE DOMAIN-CONTAINING PROTEIN"/>
    <property type="match status" value="1"/>
</dbReference>
<feature type="domain" description="E3 ubiquitin-protein ligase APD1-4 N-terminal" evidence="4">
    <location>
        <begin position="97"/>
        <end position="166"/>
    </location>
</feature>
<name>A0A1B0CLC0_LUTLO</name>
<dbReference type="EnsemblMetazoa" id="LLOJ005407-RA">
    <property type="protein sequence ID" value="LLOJ005407-PA"/>
    <property type="gene ID" value="LLOJ005407"/>
</dbReference>
<proteinExistence type="predicted"/>
<evidence type="ECO:0000259" key="5">
    <source>
        <dbReference type="Pfam" id="PF16041"/>
    </source>
</evidence>
<feature type="compositionally biased region" description="Basic and acidic residues" evidence="2">
    <location>
        <begin position="262"/>
        <end position="290"/>
    </location>
</feature>
<protein>
    <submittedName>
        <fullName evidence="6">Putative conserved plasma membrane protein</fullName>
    </submittedName>
</protein>
<dbReference type="Proteomes" id="UP000092461">
    <property type="component" value="Unassembled WGS sequence"/>
</dbReference>
<evidence type="ECO:0000256" key="2">
    <source>
        <dbReference type="SAM" id="MobiDB-lite"/>
    </source>
</evidence>
<evidence type="ECO:0000313" key="8">
    <source>
        <dbReference type="Proteomes" id="UP000092461"/>
    </source>
</evidence>
<dbReference type="InterPro" id="IPR032010">
    <property type="entry name" value="APD1-4_M"/>
</dbReference>
<keyword evidence="1" id="KW-0175">Coiled coil</keyword>
<feature type="coiled-coil region" evidence="1">
    <location>
        <begin position="176"/>
        <end position="203"/>
    </location>
</feature>
<keyword evidence="8" id="KW-1185">Reference proteome</keyword>
<evidence type="ECO:0000259" key="4">
    <source>
        <dbReference type="Pfam" id="PF16040"/>
    </source>
</evidence>
<reference evidence="8" key="1">
    <citation type="submission" date="2012-05" db="EMBL/GenBank/DDBJ databases">
        <title>Whole Genome Assembly of Lutzomyia longipalpis.</title>
        <authorList>
            <person name="Richards S."/>
            <person name="Qu C."/>
            <person name="Dillon R."/>
            <person name="Worley K."/>
            <person name="Scherer S."/>
            <person name="Batterton M."/>
            <person name="Taylor A."/>
            <person name="Hawes A."/>
            <person name="Hernandez B."/>
            <person name="Kovar C."/>
            <person name="Mandapat C."/>
            <person name="Pham C."/>
            <person name="Qu C."/>
            <person name="Jing C."/>
            <person name="Bess C."/>
            <person name="Bandaranaike D."/>
            <person name="Ngo D."/>
            <person name="Ongeri F."/>
            <person name="Arias F."/>
            <person name="Lara F."/>
            <person name="Weissenberger G."/>
            <person name="Kamau G."/>
            <person name="Han H."/>
            <person name="Shen H."/>
            <person name="Dinh H."/>
            <person name="Khalil I."/>
            <person name="Jones J."/>
            <person name="Shafer J."/>
            <person name="Jayaseelan J."/>
            <person name="Quiroz J."/>
            <person name="Blankenburg K."/>
            <person name="Nguyen L."/>
            <person name="Jackson L."/>
            <person name="Francisco L."/>
            <person name="Tang L.-Y."/>
            <person name="Pu L.-L."/>
            <person name="Perales L."/>
            <person name="Lorensuhewa L."/>
            <person name="Munidasa M."/>
            <person name="Coyle M."/>
            <person name="Taylor M."/>
            <person name="Puazo M."/>
            <person name="Firestine M."/>
            <person name="Scheel M."/>
            <person name="Javaid M."/>
            <person name="Wang M."/>
            <person name="Li M."/>
            <person name="Tabassum N."/>
            <person name="Saada N."/>
            <person name="Osuji N."/>
            <person name="Aqrawi P."/>
            <person name="Fu Q."/>
            <person name="Thornton R."/>
            <person name="Raj R."/>
            <person name="Goodspeed R."/>
            <person name="Mata R."/>
            <person name="Najjar R."/>
            <person name="Gubbala S."/>
            <person name="Lee S."/>
            <person name="Denson S."/>
            <person name="Patil S."/>
            <person name="Macmil S."/>
            <person name="Qi S."/>
            <person name="Matskevitch T."/>
            <person name="Palculict T."/>
            <person name="Mathew T."/>
            <person name="Vee V."/>
            <person name="Velamala V."/>
            <person name="Korchina V."/>
            <person name="Cai W."/>
            <person name="Liu W."/>
            <person name="Dai W."/>
            <person name="Zou X."/>
            <person name="Zhu Y."/>
            <person name="Zhang Y."/>
            <person name="Wu Y.-Q."/>
            <person name="Xin Y."/>
            <person name="Nazarath L."/>
            <person name="Kovar C."/>
            <person name="Han Y."/>
            <person name="Muzny D."/>
            <person name="Gibbs R."/>
        </authorList>
    </citation>
    <scope>NUCLEOTIDE SEQUENCE [LARGE SCALE GENOMIC DNA]</scope>
    <source>
        <strain evidence="8">Jacobina</strain>
    </source>
</reference>
<dbReference type="Pfam" id="PF16041">
    <property type="entry name" value="APD1-4_M"/>
    <property type="match status" value="1"/>
</dbReference>
<feature type="transmembrane region" description="Helical" evidence="3">
    <location>
        <begin position="39"/>
        <end position="60"/>
    </location>
</feature>
<feature type="domain" description="E3 ubiquitin-protein ligase APD1-4 middle" evidence="5">
    <location>
        <begin position="500"/>
        <end position="608"/>
    </location>
</feature>
<keyword evidence="3" id="KW-1133">Transmembrane helix</keyword>